<name>A0A9X3RDY2_9BACL</name>
<evidence type="ECO:0000313" key="4">
    <source>
        <dbReference type="Proteomes" id="UP001152173"/>
    </source>
</evidence>
<dbReference type="Gene3D" id="1.20.144.10">
    <property type="entry name" value="Phosphatidic acid phosphatase type 2/haloperoxidase"/>
    <property type="match status" value="2"/>
</dbReference>
<dbReference type="PANTHER" id="PTHR14969">
    <property type="entry name" value="SPHINGOSINE-1-PHOSPHATE PHOSPHOHYDROLASE"/>
    <property type="match status" value="1"/>
</dbReference>
<comment type="caution">
    <text evidence="3">The sequence shown here is derived from an EMBL/GenBank/DDBJ whole genome shotgun (WGS) entry which is preliminary data.</text>
</comment>
<feature type="transmembrane region" description="Helical" evidence="1">
    <location>
        <begin position="33"/>
        <end position="60"/>
    </location>
</feature>
<reference evidence="3" key="1">
    <citation type="submission" date="2022-05" db="EMBL/GenBank/DDBJ databases">
        <authorList>
            <person name="Colautti A."/>
            <person name="Iacumin L."/>
        </authorList>
    </citation>
    <scope>NUCLEOTIDE SEQUENCE</scope>
    <source>
        <strain evidence="3">SK 55</strain>
    </source>
</reference>
<dbReference type="SUPFAM" id="SSF48317">
    <property type="entry name" value="Acid phosphatase/Vanadium-dependent haloperoxidase"/>
    <property type="match status" value="1"/>
</dbReference>
<feature type="transmembrane region" description="Helical" evidence="1">
    <location>
        <begin position="168"/>
        <end position="187"/>
    </location>
</feature>
<feature type="transmembrane region" description="Helical" evidence="1">
    <location>
        <begin position="67"/>
        <end position="84"/>
    </location>
</feature>
<dbReference type="Proteomes" id="UP001152173">
    <property type="component" value="Unassembled WGS sequence"/>
</dbReference>
<dbReference type="RefSeq" id="WP_269927348.1">
    <property type="nucleotide sequence ID" value="NZ_JAMKBJ010000014.1"/>
</dbReference>
<protein>
    <submittedName>
        <fullName evidence="3">Phosphatase PAP2 family protein</fullName>
    </submittedName>
</protein>
<evidence type="ECO:0000313" key="3">
    <source>
        <dbReference type="EMBL" id="MCZ8538275.1"/>
    </source>
</evidence>
<proteinExistence type="predicted"/>
<dbReference type="InterPro" id="IPR036938">
    <property type="entry name" value="PAP2/HPO_sf"/>
</dbReference>
<dbReference type="CDD" id="cd03392">
    <property type="entry name" value="PAP2_like_2"/>
    <property type="match status" value="1"/>
</dbReference>
<keyword evidence="4" id="KW-1185">Reference proteome</keyword>
<dbReference type="EMBL" id="JAMKBJ010000014">
    <property type="protein sequence ID" value="MCZ8538275.1"/>
    <property type="molecule type" value="Genomic_DNA"/>
</dbReference>
<dbReference type="PANTHER" id="PTHR14969:SF13">
    <property type="entry name" value="AT30094P"/>
    <property type="match status" value="1"/>
</dbReference>
<organism evidence="3 4">
    <name type="scientific">Paenisporosarcina quisquiliarum</name>
    <dbReference type="NCBI Taxonomy" id="365346"/>
    <lineage>
        <taxon>Bacteria</taxon>
        <taxon>Bacillati</taxon>
        <taxon>Bacillota</taxon>
        <taxon>Bacilli</taxon>
        <taxon>Bacillales</taxon>
        <taxon>Caryophanaceae</taxon>
        <taxon>Paenisporosarcina</taxon>
    </lineage>
</organism>
<accession>A0A9X3RDY2</accession>
<gene>
    <name evidence="3" type="ORF">M9R32_13845</name>
</gene>
<keyword evidence="1" id="KW-1133">Transmembrane helix</keyword>
<sequence>MISLLIKGNHIDHFDYVIITFAQNFETPTLTNFMLFFTEVGSGSSIHIFAFIIFILFYFFLKYRVELLLFIIVLLSSHYLFRALKHMFQRSRPDLHRLVEIGGYSFPSGHATNAICIYGILTFVLWRHIPSLAGRFLLLSLSTFMILAIGISRVYLGVHYPSDVLAGYFAGGCLLTIVIWSYHFALVKIK</sequence>
<dbReference type="Pfam" id="PF01569">
    <property type="entry name" value="PAP2"/>
    <property type="match status" value="1"/>
</dbReference>
<dbReference type="AlphaFoldDB" id="A0A9X3RDY2"/>
<feature type="domain" description="Phosphatidic acid phosphatase type 2/haloperoxidase" evidence="2">
    <location>
        <begin position="67"/>
        <end position="179"/>
    </location>
</feature>
<dbReference type="InterPro" id="IPR000326">
    <property type="entry name" value="PAP2/HPO"/>
</dbReference>
<evidence type="ECO:0000256" key="1">
    <source>
        <dbReference type="SAM" id="Phobius"/>
    </source>
</evidence>
<feature type="transmembrane region" description="Helical" evidence="1">
    <location>
        <begin position="104"/>
        <end position="124"/>
    </location>
</feature>
<keyword evidence="1" id="KW-0812">Transmembrane</keyword>
<dbReference type="SMART" id="SM00014">
    <property type="entry name" value="acidPPc"/>
    <property type="match status" value="1"/>
</dbReference>
<evidence type="ECO:0000259" key="2">
    <source>
        <dbReference type="SMART" id="SM00014"/>
    </source>
</evidence>
<keyword evidence="1" id="KW-0472">Membrane</keyword>
<feature type="transmembrane region" description="Helical" evidence="1">
    <location>
        <begin position="136"/>
        <end position="156"/>
    </location>
</feature>